<dbReference type="Proteomes" id="UP000799772">
    <property type="component" value="Unassembled WGS sequence"/>
</dbReference>
<keyword evidence="11" id="KW-1185">Reference proteome</keyword>
<feature type="binding site" evidence="7">
    <location>
        <position position="23"/>
    </location>
    <ligand>
        <name>Ca(2+)</name>
        <dbReference type="ChEBI" id="CHEBI:29108"/>
    </ligand>
</feature>
<evidence type="ECO:0000313" key="10">
    <source>
        <dbReference type="EMBL" id="KAF2096414.1"/>
    </source>
</evidence>
<dbReference type="GO" id="GO:0005789">
    <property type="term" value="C:endoplasmic reticulum membrane"/>
    <property type="evidence" value="ECO:0007669"/>
    <property type="project" value="TreeGrafter"/>
</dbReference>
<dbReference type="GO" id="GO:0046513">
    <property type="term" value="P:ceramide biosynthetic process"/>
    <property type="evidence" value="ECO:0007669"/>
    <property type="project" value="TreeGrafter"/>
</dbReference>
<organism evidence="10 11">
    <name type="scientific">Rhizodiscina lignyota</name>
    <dbReference type="NCBI Taxonomy" id="1504668"/>
    <lineage>
        <taxon>Eukaryota</taxon>
        <taxon>Fungi</taxon>
        <taxon>Dikarya</taxon>
        <taxon>Ascomycota</taxon>
        <taxon>Pezizomycotina</taxon>
        <taxon>Dothideomycetes</taxon>
        <taxon>Pleosporomycetidae</taxon>
        <taxon>Aulographales</taxon>
        <taxon>Rhizodiscinaceae</taxon>
        <taxon>Rhizodiscina</taxon>
    </lineage>
</organism>
<evidence type="ECO:0000256" key="5">
    <source>
        <dbReference type="ARBA" id="ARBA00022989"/>
    </source>
</evidence>
<evidence type="ECO:0000313" key="11">
    <source>
        <dbReference type="Proteomes" id="UP000799772"/>
    </source>
</evidence>
<evidence type="ECO:0000256" key="4">
    <source>
        <dbReference type="ARBA" id="ARBA00022801"/>
    </source>
</evidence>
<dbReference type="GO" id="GO:0046514">
    <property type="term" value="P:ceramide catabolic process"/>
    <property type="evidence" value="ECO:0007669"/>
    <property type="project" value="TreeGrafter"/>
</dbReference>
<dbReference type="AlphaFoldDB" id="A0A9P4M834"/>
<feature type="binding site" evidence="8">
    <location>
        <position position="258"/>
    </location>
    <ligand>
        <name>Zn(2+)</name>
        <dbReference type="ChEBI" id="CHEBI:29105"/>
        <note>catalytic</note>
    </ligand>
</feature>
<feature type="transmembrane region" description="Helical" evidence="9">
    <location>
        <begin position="32"/>
        <end position="54"/>
    </location>
</feature>
<keyword evidence="5 9" id="KW-1133">Transmembrane helix</keyword>
<comment type="similarity">
    <text evidence="2">Belongs to the alkaline ceramidase family.</text>
</comment>
<evidence type="ECO:0000256" key="1">
    <source>
        <dbReference type="ARBA" id="ARBA00004141"/>
    </source>
</evidence>
<evidence type="ECO:0000256" key="6">
    <source>
        <dbReference type="ARBA" id="ARBA00023136"/>
    </source>
</evidence>
<feature type="non-terminal residue" evidence="10">
    <location>
        <position position="1"/>
    </location>
</feature>
<feature type="transmembrane region" description="Helical" evidence="9">
    <location>
        <begin position="146"/>
        <end position="164"/>
    </location>
</feature>
<gene>
    <name evidence="10" type="ORF">NA57DRAFT_42017</name>
</gene>
<keyword evidence="4" id="KW-0378">Hydrolase</keyword>
<comment type="subcellular location">
    <subcellularLocation>
        <location evidence="1">Membrane</location>
        <topology evidence="1">Multi-pass membrane protein</topology>
    </subcellularLocation>
</comment>
<dbReference type="Pfam" id="PF05875">
    <property type="entry name" value="Ceramidase"/>
    <property type="match status" value="1"/>
</dbReference>
<evidence type="ECO:0000256" key="9">
    <source>
        <dbReference type="SAM" id="Phobius"/>
    </source>
</evidence>
<sequence>LPSVPYPPTQDGYWNPVTATINWCEEDYYASIYSAEIVNTLTNLVFICLAYKGIRNCIQHGHDPEFLAAFFSYLFIGIGSFFFHSSLKYSMQLLDELSMIYLTCTTFFAVFAFNKSTFIRLCIFVFTVSLAAFITGYYHYLKDPVFHQNMFALLAILVVSRGIYDMEQLRPSRRRRRSADALKESTANVDEKEQARRDARDLRMLNTMWWMVICGFLSVIIGFFIWNLDNIYCSTLRRWRREIGLPWGIVLEGHGWWHLFTGLGAYYNLTWGVYLRYCLKGMQDEVEVVWPSLFTSVPVVIRKSKAKGEVANGHKVD</sequence>
<feature type="transmembrane region" description="Helical" evidence="9">
    <location>
        <begin position="97"/>
        <end position="114"/>
    </location>
</feature>
<proteinExistence type="inferred from homology"/>
<dbReference type="EMBL" id="ML978129">
    <property type="protein sequence ID" value="KAF2096414.1"/>
    <property type="molecule type" value="Genomic_DNA"/>
</dbReference>
<evidence type="ECO:0000256" key="2">
    <source>
        <dbReference type="ARBA" id="ARBA00009780"/>
    </source>
</evidence>
<keyword evidence="8" id="KW-0862">Zinc</keyword>
<dbReference type="OrthoDB" id="187171at2759"/>
<feature type="transmembrane region" description="Helical" evidence="9">
    <location>
        <begin position="66"/>
        <end position="85"/>
    </location>
</feature>
<comment type="cofactor">
    <cofactor evidence="8">
        <name>Zn(2+)</name>
        <dbReference type="ChEBI" id="CHEBI:29105"/>
    </cofactor>
</comment>
<evidence type="ECO:0000256" key="7">
    <source>
        <dbReference type="PIRSR" id="PIRSR608901-1"/>
    </source>
</evidence>
<feature type="binding site" evidence="8">
    <location>
        <position position="254"/>
    </location>
    <ligand>
        <name>Zn(2+)</name>
        <dbReference type="ChEBI" id="CHEBI:29105"/>
        <note>catalytic</note>
    </ligand>
</feature>
<comment type="caution">
    <text evidence="10">The sequence shown here is derived from an EMBL/GenBank/DDBJ whole genome shotgun (WGS) entry which is preliminary data.</text>
</comment>
<feature type="binding site" evidence="8">
    <location>
        <position position="84"/>
    </location>
    <ligand>
        <name>Zn(2+)</name>
        <dbReference type="ChEBI" id="CHEBI:29105"/>
        <note>catalytic</note>
    </ligand>
</feature>
<dbReference type="PANTHER" id="PTHR46187">
    <property type="entry name" value="ALKALINE CERAMIDASE 3"/>
    <property type="match status" value="1"/>
</dbReference>
<dbReference type="GO" id="GO:0016811">
    <property type="term" value="F:hydrolase activity, acting on carbon-nitrogen (but not peptide) bonds, in linear amides"/>
    <property type="evidence" value="ECO:0007669"/>
    <property type="project" value="InterPro"/>
</dbReference>
<protein>
    <submittedName>
        <fullName evidence="10">Alkaline ceramidase</fullName>
    </submittedName>
</protein>
<feature type="transmembrane region" description="Helical" evidence="9">
    <location>
        <begin position="255"/>
        <end position="275"/>
    </location>
</feature>
<feature type="transmembrane region" description="Helical" evidence="9">
    <location>
        <begin position="121"/>
        <end position="140"/>
    </location>
</feature>
<evidence type="ECO:0000256" key="8">
    <source>
        <dbReference type="PIRSR" id="PIRSR608901-2"/>
    </source>
</evidence>
<name>A0A9P4M834_9PEZI</name>
<dbReference type="GO" id="GO:0046872">
    <property type="term" value="F:metal ion binding"/>
    <property type="evidence" value="ECO:0007669"/>
    <property type="project" value="UniProtKB-KW"/>
</dbReference>
<keyword evidence="7" id="KW-0479">Metal-binding</keyword>
<keyword evidence="3 9" id="KW-0812">Transmembrane</keyword>
<dbReference type="PANTHER" id="PTHR46187:SF3">
    <property type="entry name" value="ALKALINE CERAMIDASE 3"/>
    <property type="match status" value="1"/>
</dbReference>
<feature type="transmembrane region" description="Helical" evidence="9">
    <location>
        <begin position="207"/>
        <end position="226"/>
    </location>
</feature>
<accession>A0A9P4M834</accession>
<reference evidence="10" key="1">
    <citation type="journal article" date="2020" name="Stud. Mycol.">
        <title>101 Dothideomycetes genomes: a test case for predicting lifestyles and emergence of pathogens.</title>
        <authorList>
            <person name="Haridas S."/>
            <person name="Albert R."/>
            <person name="Binder M."/>
            <person name="Bloem J."/>
            <person name="Labutti K."/>
            <person name="Salamov A."/>
            <person name="Andreopoulos B."/>
            <person name="Baker S."/>
            <person name="Barry K."/>
            <person name="Bills G."/>
            <person name="Bluhm B."/>
            <person name="Cannon C."/>
            <person name="Castanera R."/>
            <person name="Culley D."/>
            <person name="Daum C."/>
            <person name="Ezra D."/>
            <person name="Gonzalez J."/>
            <person name="Henrissat B."/>
            <person name="Kuo A."/>
            <person name="Liang C."/>
            <person name="Lipzen A."/>
            <person name="Lutzoni F."/>
            <person name="Magnuson J."/>
            <person name="Mondo S."/>
            <person name="Nolan M."/>
            <person name="Ohm R."/>
            <person name="Pangilinan J."/>
            <person name="Park H.-J."/>
            <person name="Ramirez L."/>
            <person name="Alfaro M."/>
            <person name="Sun H."/>
            <person name="Tritt A."/>
            <person name="Yoshinaga Y."/>
            <person name="Zwiers L.-H."/>
            <person name="Turgeon B."/>
            <person name="Goodwin S."/>
            <person name="Spatafora J."/>
            <person name="Crous P."/>
            <person name="Grigoriev I."/>
        </authorList>
    </citation>
    <scope>NUCLEOTIDE SEQUENCE</scope>
    <source>
        <strain evidence="10">CBS 133067</strain>
    </source>
</reference>
<keyword evidence="6 9" id="KW-0472">Membrane</keyword>
<evidence type="ECO:0000256" key="3">
    <source>
        <dbReference type="ARBA" id="ARBA00022692"/>
    </source>
</evidence>
<feature type="binding site" evidence="7">
    <location>
        <position position="36"/>
    </location>
    <ligand>
        <name>Ca(2+)</name>
        <dbReference type="ChEBI" id="CHEBI:29108"/>
    </ligand>
</feature>
<keyword evidence="7" id="KW-0106">Calcium</keyword>
<feature type="binding site" evidence="7">
    <location>
        <position position="25"/>
    </location>
    <ligand>
        <name>Ca(2+)</name>
        <dbReference type="ChEBI" id="CHEBI:29108"/>
    </ligand>
</feature>
<dbReference type="InterPro" id="IPR008901">
    <property type="entry name" value="ACER"/>
</dbReference>